<dbReference type="GO" id="GO:0005524">
    <property type="term" value="F:ATP binding"/>
    <property type="evidence" value="ECO:0007669"/>
    <property type="project" value="InterPro"/>
</dbReference>
<dbReference type="EMBL" id="EF467921">
    <property type="protein sequence ID" value="ABR68930.1"/>
    <property type="molecule type" value="Genomic_RNA"/>
</dbReference>
<keyword evidence="2" id="KW-0547">Nucleotide-binding</keyword>
<evidence type="ECO:0000259" key="1">
    <source>
        <dbReference type="Pfam" id="PF01443"/>
    </source>
</evidence>
<dbReference type="SUPFAM" id="SSF52540">
    <property type="entry name" value="P-loop containing nucleoside triphosphate hydrolases"/>
    <property type="match status" value="1"/>
</dbReference>
<name>B2BD44_9CLOS</name>
<organism evidence="2">
    <name type="scientific">Pineapple mealybug wilt-associated virus 5</name>
    <dbReference type="NCBI Taxonomy" id="451381"/>
    <lineage>
        <taxon>Viruses</taxon>
        <taxon>Riboviria</taxon>
        <taxon>Orthornavirae</taxon>
        <taxon>Kitrinoviricota</taxon>
        <taxon>Alsuviricetes</taxon>
        <taxon>Martellivirales</taxon>
        <taxon>Closteroviridae</taxon>
        <taxon>Ampelovirus</taxon>
    </lineage>
</organism>
<keyword evidence="2" id="KW-0067">ATP-binding</keyword>
<reference evidence="2" key="1">
    <citation type="journal article" date="2008" name="Australas. Plant Pathol.">
        <title>The genetic diversity of ampeloviruses in Australian pineapples and their association with mealybug wilt disease.</title>
        <authorList>
            <person name="Gambley C.F."/>
            <person name="Steele V."/>
            <person name="Geering A.D.W."/>
            <person name="Thomas J.E."/>
        </authorList>
    </citation>
    <scope>NUCLEOTIDE SEQUENCE</scope>
    <source>
        <strain evidence="2">A2</strain>
    </source>
</reference>
<keyword evidence="2" id="KW-0378">Hydrolase</keyword>
<proteinExistence type="predicted"/>
<dbReference type="GO" id="GO:0004386">
    <property type="term" value="F:helicase activity"/>
    <property type="evidence" value="ECO:0007669"/>
    <property type="project" value="UniProtKB-KW"/>
</dbReference>
<keyword evidence="2" id="KW-0347">Helicase</keyword>
<dbReference type="Pfam" id="PF01443">
    <property type="entry name" value="Viral_helicase1"/>
    <property type="match status" value="1"/>
</dbReference>
<dbReference type="Gene3D" id="3.40.50.300">
    <property type="entry name" value="P-loop containing nucleotide triphosphate hydrolases"/>
    <property type="match status" value="1"/>
</dbReference>
<feature type="domain" description="(+)RNA virus helicase C-terminal" evidence="1">
    <location>
        <begin position="1"/>
        <end position="150"/>
    </location>
</feature>
<protein>
    <submittedName>
        <fullName evidence="2">Helicase</fullName>
    </submittedName>
</protein>
<dbReference type="InterPro" id="IPR027351">
    <property type="entry name" value="(+)RNA_virus_helicase_core_dom"/>
</dbReference>
<accession>B2BD44</accession>
<dbReference type="InterPro" id="IPR027417">
    <property type="entry name" value="P-loop_NTPase"/>
</dbReference>
<feature type="non-terminal residue" evidence="2">
    <location>
        <position position="1"/>
    </location>
</feature>
<sequence length="183" mass="20645">GAGKTHEIKQRMLSWGRKEVNGGKMLVLTSSRNSAETLKIFAIESGYTDKVSVYTIDGYLFSLLSDSSAEYEVVLIDECYMTHAGVILLLLAQISPQEIKFYGDRRQIPFINRIKLLNCNKSFLANPSGTYTEKLITRRCPADVCWWMSTFRTGANREPLYGGDVKLLSKTPILKSVSRKNFC</sequence>
<evidence type="ECO:0000313" key="2">
    <source>
        <dbReference type="EMBL" id="ABR68930.1"/>
    </source>
</evidence>
<feature type="non-terminal residue" evidence="2">
    <location>
        <position position="183"/>
    </location>
</feature>